<dbReference type="AlphaFoldDB" id="A0A813UUV2"/>
<protein>
    <submittedName>
        <fullName evidence="1">Uncharacterized protein</fullName>
    </submittedName>
</protein>
<evidence type="ECO:0000313" key="3">
    <source>
        <dbReference type="Proteomes" id="UP000663828"/>
    </source>
</evidence>
<name>A0A813UUV2_ADIRI</name>
<keyword evidence="3" id="KW-1185">Reference proteome</keyword>
<dbReference type="EMBL" id="CAJNOJ010000435">
    <property type="protein sequence ID" value="CAF1447297.1"/>
    <property type="molecule type" value="Genomic_DNA"/>
</dbReference>
<evidence type="ECO:0000313" key="1">
    <source>
        <dbReference type="EMBL" id="CAF0827719.1"/>
    </source>
</evidence>
<dbReference type="EMBL" id="CAJNOR010000174">
    <property type="protein sequence ID" value="CAF0827719.1"/>
    <property type="molecule type" value="Genomic_DNA"/>
</dbReference>
<dbReference type="OrthoDB" id="9972175at2759"/>
<reference evidence="1" key="1">
    <citation type="submission" date="2021-02" db="EMBL/GenBank/DDBJ databases">
        <authorList>
            <person name="Nowell W R."/>
        </authorList>
    </citation>
    <scope>NUCLEOTIDE SEQUENCE</scope>
</reference>
<sequence length="179" mass="21271">MQTTDSITFDPSLYNRATHWTFLLYEQNGVSLVIPLPNANVMSFIRPFNNTVQCQQFAEANLQKMITLFVWDDNMKDWLNRVTNIPVSLHEIKIFCNSNDQPFLDAWLQRYINRYTTVTFEIIPYEELNYSLMIFGIAHLKKLHADFQQNSPLYPQLNRNYKRICRALANYFWNEANTE</sequence>
<organism evidence="1 3">
    <name type="scientific">Adineta ricciae</name>
    <name type="common">Rotifer</name>
    <dbReference type="NCBI Taxonomy" id="249248"/>
    <lineage>
        <taxon>Eukaryota</taxon>
        <taxon>Metazoa</taxon>
        <taxon>Spiralia</taxon>
        <taxon>Gnathifera</taxon>
        <taxon>Rotifera</taxon>
        <taxon>Eurotatoria</taxon>
        <taxon>Bdelloidea</taxon>
        <taxon>Adinetida</taxon>
        <taxon>Adinetidae</taxon>
        <taxon>Adineta</taxon>
    </lineage>
</organism>
<gene>
    <name evidence="2" type="ORF">EDS130_LOCUS39292</name>
    <name evidence="1" type="ORF">XAT740_LOCUS4297</name>
</gene>
<dbReference type="Proteomes" id="UP000663852">
    <property type="component" value="Unassembled WGS sequence"/>
</dbReference>
<comment type="caution">
    <text evidence="1">The sequence shown here is derived from an EMBL/GenBank/DDBJ whole genome shotgun (WGS) entry which is preliminary data.</text>
</comment>
<dbReference type="Proteomes" id="UP000663828">
    <property type="component" value="Unassembled WGS sequence"/>
</dbReference>
<accession>A0A813UUV2</accession>
<evidence type="ECO:0000313" key="2">
    <source>
        <dbReference type="EMBL" id="CAF1447297.1"/>
    </source>
</evidence>
<proteinExistence type="predicted"/>